<protein>
    <submittedName>
        <fullName evidence="1">Uncharacterized protein</fullName>
    </submittedName>
</protein>
<evidence type="ECO:0000313" key="2">
    <source>
        <dbReference type="Proteomes" id="UP000807769"/>
    </source>
</evidence>
<sequence>MTVQIDGLGTLASHDQPRAEKSVRRYILLCVLAPCEKQPTLPISSAPHWKRDVHRNEVQNGSFTLLINGDMPSEHRTLREMFRECRIMHHQLNLGLCIVVRGGFKLL</sequence>
<name>A0A9P7E2A9_9AGAM</name>
<dbReference type="RefSeq" id="XP_041189292.1">
    <property type="nucleotide sequence ID" value="XM_041333257.1"/>
</dbReference>
<evidence type="ECO:0000313" key="1">
    <source>
        <dbReference type="EMBL" id="KAG1809578.1"/>
    </source>
</evidence>
<dbReference type="AlphaFoldDB" id="A0A9P7E2A9"/>
<organism evidence="1 2">
    <name type="scientific">Suillus subaureus</name>
    <dbReference type="NCBI Taxonomy" id="48587"/>
    <lineage>
        <taxon>Eukaryota</taxon>
        <taxon>Fungi</taxon>
        <taxon>Dikarya</taxon>
        <taxon>Basidiomycota</taxon>
        <taxon>Agaricomycotina</taxon>
        <taxon>Agaricomycetes</taxon>
        <taxon>Agaricomycetidae</taxon>
        <taxon>Boletales</taxon>
        <taxon>Suillineae</taxon>
        <taxon>Suillaceae</taxon>
        <taxon>Suillus</taxon>
    </lineage>
</organism>
<proteinExistence type="predicted"/>
<comment type="caution">
    <text evidence="1">The sequence shown here is derived from an EMBL/GenBank/DDBJ whole genome shotgun (WGS) entry which is preliminary data.</text>
</comment>
<gene>
    <name evidence="1" type="ORF">BJ212DRAFT_1302431</name>
</gene>
<dbReference type="GeneID" id="64627274"/>
<dbReference type="Proteomes" id="UP000807769">
    <property type="component" value="Unassembled WGS sequence"/>
</dbReference>
<keyword evidence="2" id="KW-1185">Reference proteome</keyword>
<dbReference type="EMBL" id="JABBWG010000033">
    <property type="protein sequence ID" value="KAG1809578.1"/>
    <property type="molecule type" value="Genomic_DNA"/>
</dbReference>
<accession>A0A9P7E2A9</accession>
<reference evidence="1" key="1">
    <citation type="journal article" date="2020" name="New Phytol.">
        <title>Comparative genomics reveals dynamic genome evolution in host specialist ectomycorrhizal fungi.</title>
        <authorList>
            <person name="Lofgren L.A."/>
            <person name="Nguyen N.H."/>
            <person name="Vilgalys R."/>
            <person name="Ruytinx J."/>
            <person name="Liao H.L."/>
            <person name="Branco S."/>
            <person name="Kuo A."/>
            <person name="LaButti K."/>
            <person name="Lipzen A."/>
            <person name="Andreopoulos W."/>
            <person name="Pangilinan J."/>
            <person name="Riley R."/>
            <person name="Hundley H."/>
            <person name="Na H."/>
            <person name="Barry K."/>
            <person name="Grigoriev I.V."/>
            <person name="Stajich J.E."/>
            <person name="Kennedy P.G."/>
        </authorList>
    </citation>
    <scope>NUCLEOTIDE SEQUENCE</scope>
    <source>
        <strain evidence="1">MN1</strain>
    </source>
</reference>